<reference evidence="7 8" key="2">
    <citation type="journal article" date="2016" name="Genome Announc.">
        <title>Draft Genome Sequence of Oceanobacillus picturae Heshi-B3, Isolated from Fermented Rice Bran in a Traditional Japanese Seafood Dish.</title>
        <authorList>
            <person name="Akuzawa S."/>
            <person name="Nagaoka J."/>
            <person name="Kanekatsu M."/>
            <person name="Kanesaki Y."/>
            <person name="Suzuki T."/>
        </authorList>
    </citation>
    <scope>NUCLEOTIDE SEQUENCE [LARGE SCALE GENOMIC DNA]</scope>
    <source>
        <strain evidence="7 8">Heshi-B3</strain>
    </source>
</reference>
<dbReference type="Proteomes" id="UP000052946">
    <property type="component" value="Unassembled WGS sequence"/>
</dbReference>
<evidence type="ECO:0000259" key="5">
    <source>
        <dbReference type="PROSITE" id="PS50531"/>
    </source>
</evidence>
<evidence type="ECO:0000256" key="3">
    <source>
        <dbReference type="ARBA" id="ARBA00023125"/>
    </source>
</evidence>
<keyword evidence="2" id="KW-0815">Transposition</keyword>
<evidence type="ECO:0000256" key="1">
    <source>
        <dbReference type="ARBA" id="ARBA00009277"/>
    </source>
</evidence>
<reference evidence="8" key="1">
    <citation type="submission" date="2015-07" db="EMBL/GenBank/DDBJ databases">
        <title>Draft Genome Sequence of Oceanobacillus picturae Heshi-B3 that Was Isolated from Fermented Rice Bran with Aging Salted Mackerel, Which Was Named Heshiko as Traditional Fermented Seafood in Japan.</title>
        <authorList>
            <person name="Akuzawa S."/>
            <person name="Nakagawa J."/>
            <person name="Kanekatsu T."/>
            <person name="Kanesaki Y."/>
            <person name="Suzuki T."/>
        </authorList>
    </citation>
    <scope>NUCLEOTIDE SEQUENCE [LARGE SCALE GENOMIC DNA]</scope>
    <source>
        <strain evidence="8">Heshi-B3</strain>
    </source>
</reference>
<dbReference type="Pfam" id="PF00665">
    <property type="entry name" value="rve"/>
    <property type="match status" value="1"/>
</dbReference>
<evidence type="ECO:0000256" key="2">
    <source>
        <dbReference type="ARBA" id="ARBA00022578"/>
    </source>
</evidence>
<dbReference type="InterPro" id="IPR001584">
    <property type="entry name" value="Integrase_cat-core"/>
</dbReference>
<accession>A0A0U9HAA6</accession>
<proteinExistence type="inferred from homology"/>
<dbReference type="PROSITE" id="PS50531">
    <property type="entry name" value="HTH_IS21"/>
    <property type="match status" value="1"/>
</dbReference>
<dbReference type="AlphaFoldDB" id="A0A0U9HAA6"/>
<dbReference type="PROSITE" id="PS50994">
    <property type="entry name" value="INTEGRASE"/>
    <property type="match status" value="1"/>
</dbReference>
<dbReference type="InterPro" id="IPR012337">
    <property type="entry name" value="RNaseH-like_sf"/>
</dbReference>
<dbReference type="GO" id="GO:0006310">
    <property type="term" value="P:DNA recombination"/>
    <property type="evidence" value="ECO:0007669"/>
    <property type="project" value="UniProtKB-KW"/>
</dbReference>
<comment type="caution">
    <text evidence="7">The sequence shown here is derived from an EMBL/GenBank/DDBJ whole genome shotgun (WGS) entry which is preliminary data.</text>
</comment>
<dbReference type="SUPFAM" id="SSF46689">
    <property type="entry name" value="Homeodomain-like"/>
    <property type="match status" value="1"/>
</dbReference>
<comment type="similarity">
    <text evidence="1">Belongs to the transposase IS21/IS408/IS1162 family.</text>
</comment>
<organism evidence="7 8">
    <name type="scientific">Oceanobacillus picturae</name>
    <dbReference type="NCBI Taxonomy" id="171693"/>
    <lineage>
        <taxon>Bacteria</taxon>
        <taxon>Bacillati</taxon>
        <taxon>Bacillota</taxon>
        <taxon>Bacilli</taxon>
        <taxon>Bacillales</taxon>
        <taxon>Bacillaceae</taxon>
        <taxon>Oceanobacillus</taxon>
    </lineage>
</organism>
<evidence type="ECO:0000313" key="8">
    <source>
        <dbReference type="Proteomes" id="UP000052946"/>
    </source>
</evidence>
<dbReference type="NCBIfam" id="NF033546">
    <property type="entry name" value="transpos_IS21"/>
    <property type="match status" value="1"/>
</dbReference>
<dbReference type="PANTHER" id="PTHR35004:SF6">
    <property type="entry name" value="TRANSPOSASE"/>
    <property type="match status" value="1"/>
</dbReference>
<dbReference type="Pfam" id="PF06056">
    <property type="entry name" value="Terminase_5"/>
    <property type="match status" value="1"/>
</dbReference>
<dbReference type="SUPFAM" id="SSF53098">
    <property type="entry name" value="Ribonuclease H-like"/>
    <property type="match status" value="1"/>
</dbReference>
<keyword evidence="4" id="KW-0233">DNA recombination</keyword>
<dbReference type="InterPro" id="IPR010332">
    <property type="entry name" value="ATPase_terminase-su_N"/>
</dbReference>
<evidence type="ECO:0000313" key="7">
    <source>
        <dbReference type="EMBL" id="GAQ19587.1"/>
    </source>
</evidence>
<keyword evidence="3" id="KW-0238">DNA-binding</keyword>
<feature type="domain" description="HTH IS21-type" evidence="5">
    <location>
        <begin position="37"/>
        <end position="102"/>
    </location>
</feature>
<name>A0A0U9HAA6_9BACI</name>
<dbReference type="PANTHER" id="PTHR35004">
    <property type="entry name" value="TRANSPOSASE RV3428C-RELATED"/>
    <property type="match status" value="1"/>
</dbReference>
<dbReference type="InterPro" id="IPR017894">
    <property type="entry name" value="HTH_IS21_transposase_type"/>
</dbReference>
<dbReference type="GO" id="GO:0015074">
    <property type="term" value="P:DNA integration"/>
    <property type="evidence" value="ECO:0007669"/>
    <property type="project" value="InterPro"/>
</dbReference>
<protein>
    <submittedName>
        <fullName evidence="7">Transposase</fullName>
    </submittedName>
</protein>
<dbReference type="InterPro" id="IPR036397">
    <property type="entry name" value="RNaseH_sf"/>
</dbReference>
<feature type="domain" description="Integrase catalytic" evidence="6">
    <location>
        <begin position="156"/>
        <end position="332"/>
    </location>
</feature>
<sequence>MLDRTEHFSPQVILQSVKLRKYENNWFGGKEKVFKLERIVEVHQLKKQGFKVAAIARMCDLSRTTVYEYLERDFQEALSWVGDLKTRRRKLDPYQEQILGWLKDYPDLSASQISDWLEERCSFTNVGDSTVRTYVSELREKYHIPKTLTYRVYEALEEFPKGKQAQVDFGEIKVKTFEGKWIKIYVIAFVLSHSRYKYAEWQDRPFTTRDVLRCHENAFNYYGGMPEEIVYDQDKLMTVSENGGDIIYTEAFQAYKQQRGFSVYLCRAADPESKGKIENVVKFIKRNFAKNRVFHQIDTWNEQCFAWLKRKGNYQVHNTIKKRPVEVFALEKPHLRKVSSLLSFESNRELSITRSVHKDNIIKYQSNRYSVPIGTYKPSSENIVYIRTEEEELIIEKSPGGEAIAIHPLCQGKGQLIKNTHHSRDRSKGIQAYMETIKKSFKDQEKAQLFLKEIHKRYPRYIRDQLQIVQKAVNDYQGDIQSALDICIEQALWSANDLHDVVKHLARVHAHENTPLSDELPVIEVSSVHFKEKASLRELDGYLKILGGA</sequence>
<gene>
    <name evidence="7" type="ORF">OPHB3_3559</name>
</gene>
<dbReference type="Gene3D" id="3.30.420.10">
    <property type="entry name" value="Ribonuclease H-like superfamily/Ribonuclease H"/>
    <property type="match status" value="1"/>
</dbReference>
<dbReference type="InterPro" id="IPR009057">
    <property type="entry name" value="Homeodomain-like_sf"/>
</dbReference>
<evidence type="ECO:0000256" key="4">
    <source>
        <dbReference type="ARBA" id="ARBA00023172"/>
    </source>
</evidence>
<evidence type="ECO:0000259" key="6">
    <source>
        <dbReference type="PROSITE" id="PS50994"/>
    </source>
</evidence>
<dbReference type="GO" id="GO:0003677">
    <property type="term" value="F:DNA binding"/>
    <property type="evidence" value="ECO:0007669"/>
    <property type="project" value="UniProtKB-KW"/>
</dbReference>
<dbReference type="EMBL" id="BBXV01000052">
    <property type="protein sequence ID" value="GAQ19587.1"/>
    <property type="molecule type" value="Genomic_DNA"/>
</dbReference>
<dbReference type="GO" id="GO:0032196">
    <property type="term" value="P:transposition"/>
    <property type="evidence" value="ECO:0007669"/>
    <property type="project" value="UniProtKB-KW"/>
</dbReference>